<dbReference type="EMBL" id="METP01000052">
    <property type="protein sequence ID" value="OGC04407.1"/>
    <property type="molecule type" value="Genomic_DNA"/>
</dbReference>
<accession>A0A1F4R899</accession>
<sequence>MKKLLFITNGHGEALVADRLTEHLPADFNITRLSLANESLPSGGFSLRNLRYLAKDISAGLVGNTLKHYKILKELSGKIDLTIAIGDIIPVIGALVVKSPFVFVGVNKSSYYKSFGSSYLFWEKILLQKYALKVFVRDKITELGLKTRGIRVPKAEFVGNPLMDCMGEISNDKFPISNEGKTIIGFLPGTRDDAKLNIEDFEKVAEEIEKKAEPTDKFEFIIATKLKNVLSTMENVPFEELLATSTLIVGLSGTGNEQAAGIGKPLVSFYGRGSQYNKKFADAQKELLGFALLLVQENNPVLVAARTLKLLRDPARMQEMGKIGKERMGGIGAVNKIAEFIKETI</sequence>
<dbReference type="SUPFAM" id="SSF53756">
    <property type="entry name" value="UDP-Glycosyltransferase/glycogen phosphorylase"/>
    <property type="match status" value="1"/>
</dbReference>
<evidence type="ECO:0008006" key="3">
    <source>
        <dbReference type="Google" id="ProtNLM"/>
    </source>
</evidence>
<gene>
    <name evidence="1" type="ORF">A3H38_00015</name>
</gene>
<proteinExistence type="predicted"/>
<protein>
    <recommendedName>
        <fullName evidence="3">Lipid-A-disaccharide synthase</fullName>
    </recommendedName>
</protein>
<organism evidence="1 2">
    <name type="scientific">candidate division WOR-1 bacterium RIFCSPLOWO2_02_FULL_46_20</name>
    <dbReference type="NCBI Taxonomy" id="1802567"/>
    <lineage>
        <taxon>Bacteria</taxon>
        <taxon>Bacillati</taxon>
        <taxon>Saganbacteria</taxon>
    </lineage>
</organism>
<dbReference type="Proteomes" id="UP000176938">
    <property type="component" value="Unassembled WGS sequence"/>
</dbReference>
<name>A0A1F4R899_UNCSA</name>
<evidence type="ECO:0000313" key="2">
    <source>
        <dbReference type="Proteomes" id="UP000176938"/>
    </source>
</evidence>
<reference evidence="1 2" key="1">
    <citation type="journal article" date="2016" name="Nat. Commun.">
        <title>Thousands of microbial genomes shed light on interconnected biogeochemical processes in an aquifer system.</title>
        <authorList>
            <person name="Anantharaman K."/>
            <person name="Brown C.T."/>
            <person name="Hug L.A."/>
            <person name="Sharon I."/>
            <person name="Castelle C.J."/>
            <person name="Probst A.J."/>
            <person name="Thomas B.C."/>
            <person name="Singh A."/>
            <person name="Wilkins M.J."/>
            <person name="Karaoz U."/>
            <person name="Brodie E.L."/>
            <person name="Williams K.H."/>
            <person name="Hubbard S.S."/>
            <person name="Banfield J.F."/>
        </authorList>
    </citation>
    <scope>NUCLEOTIDE SEQUENCE [LARGE SCALE GENOMIC DNA]</scope>
</reference>
<dbReference type="AlphaFoldDB" id="A0A1F4R899"/>
<dbReference type="PANTHER" id="PTHR39517">
    <property type="entry name" value="SLL0192 PROTEIN"/>
    <property type="match status" value="1"/>
</dbReference>
<dbReference type="InterPro" id="IPR019994">
    <property type="entry name" value="Lipid-A-disac_synthase-rel_put"/>
</dbReference>
<dbReference type="PANTHER" id="PTHR39517:SF1">
    <property type="entry name" value="LIPID-A-DISACCHARIDE SYNTHASE"/>
    <property type="match status" value="1"/>
</dbReference>
<evidence type="ECO:0000313" key="1">
    <source>
        <dbReference type="EMBL" id="OGC04407.1"/>
    </source>
</evidence>
<comment type="caution">
    <text evidence="1">The sequence shown here is derived from an EMBL/GenBank/DDBJ whole genome shotgun (WGS) entry which is preliminary data.</text>
</comment>